<dbReference type="Gene3D" id="1.20.1740.10">
    <property type="entry name" value="Amino acid/polyamine transporter I"/>
    <property type="match status" value="1"/>
</dbReference>
<dbReference type="PIRSF" id="PIRSF006060">
    <property type="entry name" value="AA_transporter"/>
    <property type="match status" value="1"/>
</dbReference>
<dbReference type="Proteomes" id="UP001612741">
    <property type="component" value="Unassembled WGS sequence"/>
</dbReference>
<keyword evidence="4 5" id="KW-0472">Membrane</keyword>
<dbReference type="PANTHER" id="PTHR42770">
    <property type="entry name" value="AMINO ACID TRANSPORTER-RELATED"/>
    <property type="match status" value="1"/>
</dbReference>
<keyword evidence="3 5" id="KW-1133">Transmembrane helix</keyword>
<feature type="transmembrane region" description="Helical" evidence="5">
    <location>
        <begin position="54"/>
        <end position="74"/>
    </location>
</feature>
<reference evidence="7 8" key="1">
    <citation type="submission" date="2024-10" db="EMBL/GenBank/DDBJ databases">
        <title>The Natural Products Discovery Center: Release of the First 8490 Sequenced Strains for Exploring Actinobacteria Biosynthetic Diversity.</title>
        <authorList>
            <person name="Kalkreuter E."/>
            <person name="Kautsar S.A."/>
            <person name="Yang D."/>
            <person name="Bader C.D."/>
            <person name="Teijaro C.N."/>
            <person name="Fluegel L."/>
            <person name="Davis C.M."/>
            <person name="Simpson J.R."/>
            <person name="Lauterbach L."/>
            <person name="Steele A.D."/>
            <person name="Gui C."/>
            <person name="Meng S."/>
            <person name="Li G."/>
            <person name="Viehrig K."/>
            <person name="Ye F."/>
            <person name="Su P."/>
            <person name="Kiefer A.F."/>
            <person name="Nichols A."/>
            <person name="Cepeda A.J."/>
            <person name="Yan W."/>
            <person name="Fan B."/>
            <person name="Jiang Y."/>
            <person name="Adhikari A."/>
            <person name="Zheng C.-J."/>
            <person name="Schuster L."/>
            <person name="Cowan T.M."/>
            <person name="Smanski M.J."/>
            <person name="Chevrette M.G."/>
            <person name="De Carvalho L.P.S."/>
            <person name="Shen B."/>
        </authorList>
    </citation>
    <scope>NUCLEOTIDE SEQUENCE [LARGE SCALE GENOMIC DNA]</scope>
    <source>
        <strain evidence="7 8">NPDC050545</strain>
    </source>
</reference>
<proteinExistence type="predicted"/>
<dbReference type="InterPro" id="IPR050367">
    <property type="entry name" value="APC_superfamily"/>
</dbReference>
<evidence type="ECO:0000259" key="6">
    <source>
        <dbReference type="Pfam" id="PF00324"/>
    </source>
</evidence>
<sequence>MATDTEAQPPIPPARLKADALGATGITFMVVAAAAPLTVLAGVAPLAISIGGVGAPAGYLIAGVVLAVFAVGFMAMTRHTRGAGAFYAYITLGLGRTPGAAAGLLAVVSYNMLQIGVYGLLGTQVAAAFTRFTGLTAPWWLFAGIGIALVSALGRRGIDVGAKVLGVLLVAETLILALLVLAVLLQGGSNGLSASSFSADALANPGMLGILGFCFAAFMGLESTALYRGEARRPDRTIPRATFAAVAFLAMFYCLTAWAVVQAFGDARVVAAATADPAGLFFAAMDTYVGGWGSDVMYVLVLTSVLASQLAFHNAINRYAFSLAGDGLLPGVLGRPNVKFLSPANASVAQSVLAAAVVAAFALAGADPYRQLLLLVNTPGVLGVLALQTLTSAAVLVYFLRRRTLPGTRTAMVFATLATALLAVVVWLIVAHLDLLTAAGSTTNAFLVVLVPAVLLAGAGWALYLKKRRPGTYALIGGVDVRRAEDASPLPATASEPGEGAAT</sequence>
<feature type="transmembrane region" description="Helical" evidence="5">
    <location>
        <begin position="412"/>
        <end position="433"/>
    </location>
</feature>
<dbReference type="EMBL" id="JBITGY010000003">
    <property type="protein sequence ID" value="MFI6497860.1"/>
    <property type="molecule type" value="Genomic_DNA"/>
</dbReference>
<feature type="transmembrane region" description="Helical" evidence="5">
    <location>
        <begin position="86"/>
        <end position="112"/>
    </location>
</feature>
<evidence type="ECO:0000313" key="7">
    <source>
        <dbReference type="EMBL" id="MFI6497860.1"/>
    </source>
</evidence>
<feature type="transmembrane region" description="Helical" evidence="5">
    <location>
        <begin position="445"/>
        <end position="465"/>
    </location>
</feature>
<evidence type="ECO:0000256" key="3">
    <source>
        <dbReference type="ARBA" id="ARBA00022989"/>
    </source>
</evidence>
<comment type="subcellular location">
    <subcellularLocation>
        <location evidence="1">Membrane</location>
        <topology evidence="1">Multi-pass membrane protein</topology>
    </subcellularLocation>
</comment>
<accession>A0ABW7YPL3</accession>
<keyword evidence="8" id="KW-1185">Reference proteome</keyword>
<gene>
    <name evidence="7" type="ORF">ACIBG2_10770</name>
</gene>
<feature type="transmembrane region" description="Helical" evidence="5">
    <location>
        <begin position="372"/>
        <end position="400"/>
    </location>
</feature>
<organism evidence="7 8">
    <name type="scientific">Nonomuraea typhae</name>
    <dbReference type="NCBI Taxonomy" id="2603600"/>
    <lineage>
        <taxon>Bacteria</taxon>
        <taxon>Bacillati</taxon>
        <taxon>Actinomycetota</taxon>
        <taxon>Actinomycetes</taxon>
        <taxon>Streptosporangiales</taxon>
        <taxon>Streptosporangiaceae</taxon>
        <taxon>Nonomuraea</taxon>
    </lineage>
</organism>
<feature type="transmembrane region" description="Helical" evidence="5">
    <location>
        <begin position="21"/>
        <end position="48"/>
    </location>
</feature>
<feature type="transmembrane region" description="Helical" evidence="5">
    <location>
        <begin position="344"/>
        <end position="366"/>
    </location>
</feature>
<feature type="domain" description="Amino acid permease/ SLC12A" evidence="6">
    <location>
        <begin position="25"/>
        <end position="470"/>
    </location>
</feature>
<evidence type="ECO:0000256" key="2">
    <source>
        <dbReference type="ARBA" id="ARBA00022692"/>
    </source>
</evidence>
<keyword evidence="2 5" id="KW-0812">Transmembrane</keyword>
<dbReference type="PANTHER" id="PTHR42770:SF16">
    <property type="entry name" value="AMINO ACID PERMEASE"/>
    <property type="match status" value="1"/>
</dbReference>
<dbReference type="RefSeq" id="WP_397081066.1">
    <property type="nucleotide sequence ID" value="NZ_JBITGY010000003.1"/>
</dbReference>
<evidence type="ECO:0000256" key="4">
    <source>
        <dbReference type="ARBA" id="ARBA00023136"/>
    </source>
</evidence>
<comment type="caution">
    <text evidence="7">The sequence shown here is derived from an EMBL/GenBank/DDBJ whole genome shotgun (WGS) entry which is preliminary data.</text>
</comment>
<feature type="transmembrane region" description="Helical" evidence="5">
    <location>
        <begin position="241"/>
        <end position="261"/>
    </location>
</feature>
<evidence type="ECO:0000256" key="5">
    <source>
        <dbReference type="SAM" id="Phobius"/>
    </source>
</evidence>
<dbReference type="Pfam" id="PF00324">
    <property type="entry name" value="AA_permease"/>
    <property type="match status" value="1"/>
</dbReference>
<protein>
    <submittedName>
        <fullName evidence="7">APC family permease</fullName>
    </submittedName>
</protein>
<feature type="transmembrane region" description="Helical" evidence="5">
    <location>
        <begin position="132"/>
        <end position="153"/>
    </location>
</feature>
<feature type="transmembrane region" description="Helical" evidence="5">
    <location>
        <begin position="165"/>
        <end position="187"/>
    </location>
</feature>
<evidence type="ECO:0000313" key="8">
    <source>
        <dbReference type="Proteomes" id="UP001612741"/>
    </source>
</evidence>
<feature type="transmembrane region" description="Helical" evidence="5">
    <location>
        <begin position="207"/>
        <end position="229"/>
    </location>
</feature>
<dbReference type="InterPro" id="IPR004841">
    <property type="entry name" value="AA-permease/SLC12A_dom"/>
</dbReference>
<name>A0ABW7YPL3_9ACTN</name>
<evidence type="ECO:0000256" key="1">
    <source>
        <dbReference type="ARBA" id="ARBA00004141"/>
    </source>
</evidence>